<dbReference type="SUPFAM" id="SSF56112">
    <property type="entry name" value="Protein kinase-like (PK-like)"/>
    <property type="match status" value="1"/>
</dbReference>
<dbReference type="Pfam" id="PF01636">
    <property type="entry name" value="APH"/>
    <property type="match status" value="1"/>
</dbReference>
<dbReference type="GO" id="GO:0016740">
    <property type="term" value="F:transferase activity"/>
    <property type="evidence" value="ECO:0007669"/>
    <property type="project" value="UniProtKB-KW"/>
</dbReference>
<protein>
    <submittedName>
        <fullName evidence="2">Aminoglycoside phosphotransferase</fullName>
    </submittedName>
</protein>
<dbReference type="Proteomes" id="UP000005940">
    <property type="component" value="Chromosome"/>
</dbReference>
<gene>
    <name evidence="2" type="ORF">STSU_027685</name>
</gene>
<evidence type="ECO:0000313" key="3">
    <source>
        <dbReference type="Proteomes" id="UP000005940"/>
    </source>
</evidence>
<proteinExistence type="predicted"/>
<organism evidence="2 3">
    <name type="scientific">Streptomyces tsukubensis (strain DSM 42081 / NBRC 108919 / NRRL 18488 / 9993)</name>
    <dbReference type="NCBI Taxonomy" id="1114943"/>
    <lineage>
        <taxon>Bacteria</taxon>
        <taxon>Bacillati</taxon>
        <taxon>Actinomycetota</taxon>
        <taxon>Actinomycetes</taxon>
        <taxon>Kitasatosporales</taxon>
        <taxon>Streptomycetaceae</taxon>
        <taxon>Streptomyces</taxon>
    </lineage>
</organism>
<dbReference type="EMBL" id="CP029159">
    <property type="protein sequence ID" value="QKM70351.1"/>
    <property type="molecule type" value="Genomic_DNA"/>
</dbReference>
<sequence>MIDRVGWDALPAVLRDEVTARTGALLSDETVPHGLNCRLAATVRTQRYGGLFLKGVPDGDTDEAAALHLEALLGAAVEGVGPALRYDVRAAGWRVLVFDRVDGRHADLGPGSKDLDAVREVLGRMGRLRVPDGVRVPTLAERFAGHLRPGDSELLAGDTLLHTDTHPHNLLVEHATGRAYAVDWARPATGPAWVDAAYTAVRLMECDQPPDAALAWLATVPAWQEAAPDAVRAFVDAVCRHWTAVAGERNAEWSNGCYRQLVASVPTLPGRAGTA</sequence>
<dbReference type="InterPro" id="IPR011009">
    <property type="entry name" value="Kinase-like_dom_sf"/>
</dbReference>
<name>I2MWB9_STRT9</name>
<reference evidence="2 3" key="1">
    <citation type="journal article" date="2012" name="J. Bacteriol.">
        <title>Draft genome of Streptomyces tsukubaensis NRRL 18488, the producer of the clinically important immunosuppressant tacrolimus (FK506).</title>
        <authorList>
            <person name="Barreiro C."/>
            <person name="Prieto C."/>
            <person name="Sola-Landa A."/>
            <person name="Solera E."/>
            <person name="Martinez-Castro M."/>
            <person name="Perez-Redondo R."/>
            <person name="Garcia-Estrada C."/>
            <person name="Aparicio J.F."/>
            <person name="Fernandez-Martinez L.T."/>
            <person name="Santos-Aberturas J."/>
            <person name="Salehi-Najafabadi Z."/>
            <person name="Rodriguez-Garcia A."/>
            <person name="Tauch A."/>
            <person name="Martin J.F."/>
        </authorList>
    </citation>
    <scope>NUCLEOTIDE SEQUENCE [LARGE SCALE GENOMIC DNA]</scope>
    <source>
        <strain evidence="3">DSM 42081 / NBRC 108919 / NRRL 18488 / 9993</strain>
    </source>
</reference>
<dbReference type="InterPro" id="IPR002575">
    <property type="entry name" value="Aminoglycoside_PTrfase"/>
</dbReference>
<evidence type="ECO:0000259" key="1">
    <source>
        <dbReference type="Pfam" id="PF01636"/>
    </source>
</evidence>
<dbReference type="Gene3D" id="3.90.1200.10">
    <property type="match status" value="1"/>
</dbReference>
<feature type="domain" description="Aminoglycoside phosphotransferase" evidence="1">
    <location>
        <begin position="158"/>
        <end position="225"/>
    </location>
</feature>
<keyword evidence="3" id="KW-1185">Reference proteome</keyword>
<dbReference type="RefSeq" id="WP_006349972.1">
    <property type="nucleotide sequence ID" value="NZ_CP029159.1"/>
</dbReference>
<accession>I2MWB9</accession>
<evidence type="ECO:0000313" key="2">
    <source>
        <dbReference type="EMBL" id="QKM70351.1"/>
    </source>
</evidence>
<dbReference type="AlphaFoldDB" id="I2MWB9"/>